<dbReference type="InterPro" id="IPR050700">
    <property type="entry name" value="YIM1/Zinc_Alcohol_DH_Fams"/>
</dbReference>
<dbReference type="GO" id="GO:0016491">
    <property type="term" value="F:oxidoreductase activity"/>
    <property type="evidence" value="ECO:0007669"/>
    <property type="project" value="InterPro"/>
</dbReference>
<dbReference type="Gene3D" id="3.40.50.720">
    <property type="entry name" value="NAD(P)-binding Rossmann-like Domain"/>
    <property type="match status" value="1"/>
</dbReference>
<evidence type="ECO:0000259" key="1">
    <source>
        <dbReference type="SMART" id="SM00829"/>
    </source>
</evidence>
<dbReference type="PANTHER" id="PTHR11695:SF648">
    <property type="entry name" value="ZINC-BINDING OXIDOREDUCTASE"/>
    <property type="match status" value="1"/>
</dbReference>
<keyword evidence="3" id="KW-1185">Reference proteome</keyword>
<dbReference type="InterPro" id="IPR011032">
    <property type="entry name" value="GroES-like_sf"/>
</dbReference>
<dbReference type="PANTHER" id="PTHR11695">
    <property type="entry name" value="ALCOHOL DEHYDROGENASE RELATED"/>
    <property type="match status" value="1"/>
</dbReference>
<dbReference type="Pfam" id="PF13602">
    <property type="entry name" value="ADH_zinc_N_2"/>
    <property type="match status" value="1"/>
</dbReference>
<dbReference type="CDD" id="cd08267">
    <property type="entry name" value="MDR1"/>
    <property type="match status" value="1"/>
</dbReference>
<dbReference type="SUPFAM" id="SSF51735">
    <property type="entry name" value="NAD(P)-binding Rossmann-fold domains"/>
    <property type="match status" value="1"/>
</dbReference>
<dbReference type="InterPro" id="IPR020843">
    <property type="entry name" value="ER"/>
</dbReference>
<reference evidence="2 3" key="1">
    <citation type="submission" date="2016-07" db="EMBL/GenBank/DDBJ databases">
        <title>Pervasive Adenine N6-methylation of Active Genes in Fungi.</title>
        <authorList>
            <consortium name="DOE Joint Genome Institute"/>
            <person name="Mondo S.J."/>
            <person name="Dannebaum R.O."/>
            <person name="Kuo R.C."/>
            <person name="Labutti K."/>
            <person name="Haridas S."/>
            <person name="Kuo A."/>
            <person name="Salamov A."/>
            <person name="Ahrendt S.R."/>
            <person name="Lipzen A."/>
            <person name="Sullivan W."/>
            <person name="Andreopoulos W.B."/>
            <person name="Clum A."/>
            <person name="Lindquist E."/>
            <person name="Daum C."/>
            <person name="Ramamoorthy G.K."/>
            <person name="Gryganskyi A."/>
            <person name="Culley D."/>
            <person name="Magnuson J.K."/>
            <person name="James T.Y."/>
            <person name="O'Malley M.A."/>
            <person name="Stajich J.E."/>
            <person name="Spatafora J.W."/>
            <person name="Visel A."/>
            <person name="Grigoriev I.V."/>
        </authorList>
    </citation>
    <scope>NUCLEOTIDE SEQUENCE [LARGE SCALE GENOMIC DNA]</scope>
    <source>
        <strain evidence="2 3">PL171</strain>
    </source>
</reference>
<dbReference type="InterPro" id="IPR036291">
    <property type="entry name" value="NAD(P)-bd_dom_sf"/>
</dbReference>
<comment type="caution">
    <text evidence="2">The sequence shown here is derived from an EMBL/GenBank/DDBJ whole genome shotgun (WGS) entry which is preliminary data.</text>
</comment>
<sequence length="353" mass="36874">MTTPTIPTTMRAISLPAYGGPEVLVVAADHPVPKPKPNQVLVRVIAAAVNAADWHIMRGDPKAARLAFGLTRPSPGTVLGNDFAGTIVAVGEKVKDWSIGDSVWGAVTPGAYAEYVAVPETDIARVPKGWTYAEAATLSTAGITAVGAVRDNAQVKDGDHVLVNGASSGVGMFAVQIAKAFGAARVVGVCSGKNAAMVSGLGADSIIDYTQESCVAVPAQKPADWKPYDSVVDIIGNHPYAKYRPLLASKGKWVSVGGPGGGLLGHTSTALGNMLGSTFSSQKAVMCTGFTNQKDTLFLEKLANEGKIRTVIQKRYPLDQTPEAIKVLETGRIAGKIVIEVDKARVDEKPYPA</sequence>
<dbReference type="InterPro" id="IPR013154">
    <property type="entry name" value="ADH-like_N"/>
</dbReference>
<dbReference type="SUPFAM" id="SSF50129">
    <property type="entry name" value="GroES-like"/>
    <property type="match status" value="1"/>
</dbReference>
<dbReference type="Pfam" id="PF08240">
    <property type="entry name" value="ADH_N"/>
    <property type="match status" value="1"/>
</dbReference>
<dbReference type="SMART" id="SM00829">
    <property type="entry name" value="PKS_ER"/>
    <property type="match status" value="1"/>
</dbReference>
<dbReference type="Gene3D" id="3.90.180.10">
    <property type="entry name" value="Medium-chain alcohol dehydrogenases, catalytic domain"/>
    <property type="match status" value="1"/>
</dbReference>
<gene>
    <name evidence="2" type="ORF">BCR44DRAFT_234222</name>
</gene>
<dbReference type="OrthoDB" id="9992527at2759"/>
<evidence type="ECO:0000313" key="3">
    <source>
        <dbReference type="Proteomes" id="UP000193411"/>
    </source>
</evidence>
<dbReference type="Proteomes" id="UP000193411">
    <property type="component" value="Unassembled WGS sequence"/>
</dbReference>
<dbReference type="STRING" id="765915.A0A1Y2HIP1"/>
<dbReference type="AlphaFoldDB" id="A0A1Y2HIP1"/>
<organism evidence="2 3">
    <name type="scientific">Catenaria anguillulae PL171</name>
    <dbReference type="NCBI Taxonomy" id="765915"/>
    <lineage>
        <taxon>Eukaryota</taxon>
        <taxon>Fungi</taxon>
        <taxon>Fungi incertae sedis</taxon>
        <taxon>Blastocladiomycota</taxon>
        <taxon>Blastocladiomycetes</taxon>
        <taxon>Blastocladiales</taxon>
        <taxon>Catenariaceae</taxon>
        <taxon>Catenaria</taxon>
    </lineage>
</organism>
<protein>
    <submittedName>
        <fullName evidence="2">Alcohol dehydrogenase, zinc-dependent</fullName>
    </submittedName>
</protein>
<proteinExistence type="predicted"/>
<feature type="domain" description="Enoyl reductase (ER)" evidence="1">
    <location>
        <begin position="19"/>
        <end position="339"/>
    </location>
</feature>
<name>A0A1Y2HIP1_9FUNG</name>
<accession>A0A1Y2HIP1</accession>
<dbReference type="EMBL" id="MCFL01000028">
    <property type="protein sequence ID" value="ORZ34460.1"/>
    <property type="molecule type" value="Genomic_DNA"/>
</dbReference>
<evidence type="ECO:0000313" key="2">
    <source>
        <dbReference type="EMBL" id="ORZ34460.1"/>
    </source>
</evidence>